<reference evidence="2 3" key="1">
    <citation type="submission" date="2015-04" db="EMBL/GenBank/DDBJ databases">
        <title>Comparative genomics of rhizobia nodulating Arachis hypogaea in China.</title>
        <authorList>
            <person name="Li Y."/>
        </authorList>
    </citation>
    <scope>NUCLEOTIDE SEQUENCE [LARGE SCALE GENOMIC DNA]</scope>
    <source>
        <strain evidence="2 3">CCBAU 51757</strain>
    </source>
</reference>
<feature type="transmembrane region" description="Helical" evidence="1">
    <location>
        <begin position="6"/>
        <end position="29"/>
    </location>
</feature>
<name>A0A4Q0RU80_9BRAD</name>
<sequence length="91" mass="9920">MFFIWVGIVMLAAIPWSWFLIGVGAIMLATQAMRQMRTLKVEPFGVAMGLLLIAAGAWDLLSIPLPLIPILLILLGGYLLRKAILSGAQSR</sequence>
<dbReference type="Proteomes" id="UP000289546">
    <property type="component" value="Unassembled WGS sequence"/>
</dbReference>
<keyword evidence="1" id="KW-1133">Transmembrane helix</keyword>
<evidence type="ECO:0000256" key="1">
    <source>
        <dbReference type="SAM" id="Phobius"/>
    </source>
</evidence>
<comment type="caution">
    <text evidence="2">The sequence shown here is derived from an EMBL/GenBank/DDBJ whole genome shotgun (WGS) entry which is preliminary data.</text>
</comment>
<keyword evidence="1" id="KW-0472">Membrane</keyword>
<protein>
    <submittedName>
        <fullName evidence="2">Uncharacterized protein</fullName>
    </submittedName>
</protein>
<keyword evidence="1" id="KW-0812">Transmembrane</keyword>
<organism evidence="2 3">
    <name type="scientific">Bradyrhizobium nanningense</name>
    <dbReference type="NCBI Taxonomy" id="1325118"/>
    <lineage>
        <taxon>Bacteria</taxon>
        <taxon>Pseudomonadati</taxon>
        <taxon>Pseudomonadota</taxon>
        <taxon>Alphaproteobacteria</taxon>
        <taxon>Hyphomicrobiales</taxon>
        <taxon>Nitrobacteraceae</taxon>
        <taxon>Bradyrhizobium</taxon>
    </lineage>
</organism>
<evidence type="ECO:0000313" key="2">
    <source>
        <dbReference type="EMBL" id="RXH22086.1"/>
    </source>
</evidence>
<evidence type="ECO:0000313" key="3">
    <source>
        <dbReference type="Proteomes" id="UP000289546"/>
    </source>
</evidence>
<dbReference type="EMBL" id="LBJQ01000093">
    <property type="protein sequence ID" value="RXH22086.1"/>
    <property type="molecule type" value="Genomic_DNA"/>
</dbReference>
<gene>
    <name evidence="2" type="ORF">XH99_34350</name>
</gene>
<feature type="transmembrane region" description="Helical" evidence="1">
    <location>
        <begin position="64"/>
        <end position="81"/>
    </location>
</feature>
<feature type="transmembrane region" description="Helical" evidence="1">
    <location>
        <begin position="41"/>
        <end position="58"/>
    </location>
</feature>
<proteinExistence type="predicted"/>
<accession>A0A4Q0RU80</accession>
<dbReference type="AlphaFoldDB" id="A0A4Q0RU80"/>
<keyword evidence="3" id="KW-1185">Reference proteome</keyword>